<feature type="region of interest" description="Disordered" evidence="8">
    <location>
        <begin position="334"/>
        <end position="367"/>
    </location>
</feature>
<reference evidence="11 12" key="3">
    <citation type="journal article" date="2017" name="G3 (Bethesda)">
        <title>Comparative analysis highlights variable genome content of wheat rusts and divergence of the mating loci.</title>
        <authorList>
            <person name="Cuomo C.A."/>
            <person name="Bakkeren G."/>
            <person name="Khalil H.B."/>
            <person name="Panwar V."/>
            <person name="Joly D."/>
            <person name="Linning R."/>
            <person name="Sakthikumar S."/>
            <person name="Song X."/>
            <person name="Adiconis X."/>
            <person name="Fan L."/>
            <person name="Goldberg J.M."/>
            <person name="Levin J.Z."/>
            <person name="Young S."/>
            <person name="Zeng Q."/>
            <person name="Anikster Y."/>
            <person name="Bruce M."/>
            <person name="Wang M."/>
            <person name="Yin C."/>
            <person name="McCallum B."/>
            <person name="Szabo L.J."/>
            <person name="Hulbert S."/>
            <person name="Chen X."/>
            <person name="Fellers J.P."/>
        </authorList>
    </citation>
    <scope>NUCLEOTIDE SEQUENCE</scope>
    <source>
        <strain evidence="12">Isolate 1-1 / race 1 (BBBD)</strain>
        <strain evidence="11">isolate 1-1 / race 1 (BBBD)</strain>
    </source>
</reference>
<sequence>MADAQDSQPSPADFFYQQQLYCQPYYSPIYYYPASYPTYCLGLEEQQQQHPFYDPFSPGFTFTYPQQNHTFFYDHERLPDEIHQASQLSQLSTVPEYQYSSQAKQVLGTSTRDKALHPLDIRRCFNCGEPSHTLLGCPAKRNEPLIRLTKQIFQAHNSPAGQEDANRDDGHAQPLDINRSLKDIGSQESIQQALDRRRALASTLRPGKISPPLREAVFWEPFRGLPDENHLDPYRPMPWFQAMEKWGYPPGYAIPLNAQRNPFKMVIARIDESNKDHAWESAEILEMHRGRSPGAEERSDDDEGDEEEVLRLLVPGYEALSKLPVPLPPPAPPIDNAAFAHPALLPPLPNSPPPPSPPPPPPANLPLKRLVKYRGGNFSSDRLPVYNGQMISTQSYLDYHAGHSFSFKDPSSRPQNHSKRKTPPWKNPHLSHQHHHHHHHHQQQQPQTQYYQYPKYYPDHSSSVQRSLSNSSGSQTSSTTSSPTSKLPHSPSSTSQDLSAIPNGQRRGKEGASKPTKNPSKIIKQRWKDAALTFAATKAHPNPSPLESVPLEKSPALEVLLR</sequence>
<dbReference type="InterPro" id="IPR001878">
    <property type="entry name" value="Znf_CCHC"/>
</dbReference>
<keyword evidence="4 7" id="KW-0863">Zinc-finger</keyword>
<comment type="subcellular location">
    <subcellularLocation>
        <location evidence="1">Nucleus</location>
        <location evidence="1">Nucleoplasm</location>
    </subcellularLocation>
</comment>
<comment type="similarity">
    <text evidence="2">Belongs to the ZCCHC8 family.</text>
</comment>
<evidence type="ECO:0000313" key="11">
    <source>
        <dbReference type="EnsemblFungi" id="PTTG_05353-t43_1-p1"/>
    </source>
</evidence>
<dbReference type="GO" id="GO:0003723">
    <property type="term" value="F:RNA binding"/>
    <property type="evidence" value="ECO:0007669"/>
    <property type="project" value="TreeGrafter"/>
</dbReference>
<evidence type="ECO:0000313" key="12">
    <source>
        <dbReference type="Proteomes" id="UP000005240"/>
    </source>
</evidence>
<evidence type="ECO:0000256" key="4">
    <source>
        <dbReference type="ARBA" id="ARBA00022771"/>
    </source>
</evidence>
<feature type="compositionally biased region" description="Basic and acidic residues" evidence="8">
    <location>
        <begin position="287"/>
        <end position="297"/>
    </location>
</feature>
<evidence type="ECO:0000256" key="1">
    <source>
        <dbReference type="ARBA" id="ARBA00004642"/>
    </source>
</evidence>
<feature type="region of interest" description="Disordered" evidence="8">
    <location>
        <begin position="536"/>
        <end position="562"/>
    </location>
</feature>
<dbReference type="EnsemblFungi" id="PTTG_05353-t43_1">
    <property type="protein sequence ID" value="PTTG_05353-t43_1-p1"/>
    <property type="gene ID" value="PTTG_05353"/>
</dbReference>
<reference evidence="11" key="4">
    <citation type="submission" date="2025-05" db="UniProtKB">
        <authorList>
            <consortium name="EnsemblFungi"/>
        </authorList>
    </citation>
    <scope>IDENTIFICATION</scope>
    <source>
        <strain evidence="11">isolate 1-1 / race 1 (BBBD)</strain>
    </source>
</reference>
<feature type="compositionally biased region" description="Basic residues" evidence="8">
    <location>
        <begin position="416"/>
        <end position="442"/>
    </location>
</feature>
<reference evidence="10" key="1">
    <citation type="submission" date="2009-11" db="EMBL/GenBank/DDBJ databases">
        <authorList>
            <consortium name="The Broad Institute Genome Sequencing Platform"/>
            <person name="Ward D."/>
            <person name="Feldgarden M."/>
            <person name="Earl A."/>
            <person name="Young S.K."/>
            <person name="Zeng Q."/>
            <person name="Koehrsen M."/>
            <person name="Alvarado L."/>
            <person name="Berlin A."/>
            <person name="Bochicchio J."/>
            <person name="Borenstein D."/>
            <person name="Chapman S.B."/>
            <person name="Chen Z."/>
            <person name="Engels R."/>
            <person name="Freedman E."/>
            <person name="Gellesch M."/>
            <person name="Goldberg J."/>
            <person name="Griggs A."/>
            <person name="Gujja S."/>
            <person name="Heilman E."/>
            <person name="Heiman D."/>
            <person name="Hepburn T."/>
            <person name="Howarth C."/>
            <person name="Jen D."/>
            <person name="Larson L."/>
            <person name="Lewis B."/>
            <person name="Mehta T."/>
            <person name="Park D."/>
            <person name="Pearson M."/>
            <person name="Roberts A."/>
            <person name="Saif S."/>
            <person name="Shea T."/>
            <person name="Shenoy N."/>
            <person name="Sisk P."/>
            <person name="Stolte C."/>
            <person name="Sykes S."/>
            <person name="Thomson T."/>
            <person name="Walk T."/>
            <person name="White J."/>
            <person name="Yandava C."/>
            <person name="Izard J."/>
            <person name="Baranova O.V."/>
            <person name="Blanton J.M."/>
            <person name="Tanner A.C."/>
            <person name="Dewhirst F.E."/>
            <person name="Haas B."/>
            <person name="Nusbaum C."/>
            <person name="Birren B."/>
        </authorList>
    </citation>
    <scope>NUCLEOTIDE SEQUENCE [LARGE SCALE GENOMIC DNA]</scope>
    <source>
        <strain evidence="10">1-1 BBBD Race 1</strain>
    </source>
</reference>
<dbReference type="EMBL" id="ADAS02000005">
    <property type="protein sequence ID" value="OAV98773.1"/>
    <property type="molecule type" value="Genomic_DNA"/>
</dbReference>
<dbReference type="GO" id="GO:0071013">
    <property type="term" value="C:catalytic step 2 spliceosome"/>
    <property type="evidence" value="ECO:0007669"/>
    <property type="project" value="TreeGrafter"/>
</dbReference>
<evidence type="ECO:0000256" key="8">
    <source>
        <dbReference type="SAM" id="MobiDB-lite"/>
    </source>
</evidence>
<dbReference type="VEuPathDB" id="FungiDB:PTTG_05353"/>
<feature type="region of interest" description="Disordered" evidence="8">
    <location>
        <begin position="287"/>
        <end position="307"/>
    </location>
</feature>
<name>A0A180H341_PUCT1</name>
<evidence type="ECO:0000313" key="10">
    <source>
        <dbReference type="EMBL" id="OAV98773.1"/>
    </source>
</evidence>
<evidence type="ECO:0000256" key="3">
    <source>
        <dbReference type="ARBA" id="ARBA00022723"/>
    </source>
</evidence>
<keyword evidence="12" id="KW-1185">Reference proteome</keyword>
<feature type="compositionally biased region" description="Low complexity" evidence="8">
    <location>
        <begin position="334"/>
        <end position="343"/>
    </location>
</feature>
<dbReference type="Proteomes" id="UP000005240">
    <property type="component" value="Unassembled WGS sequence"/>
</dbReference>
<evidence type="ECO:0000259" key="9">
    <source>
        <dbReference type="PROSITE" id="PS50158"/>
    </source>
</evidence>
<dbReference type="GO" id="GO:0005654">
    <property type="term" value="C:nucleoplasm"/>
    <property type="evidence" value="ECO:0007669"/>
    <property type="project" value="UniProtKB-SubCell"/>
</dbReference>
<dbReference type="OrthoDB" id="429967at2759"/>
<feature type="compositionally biased region" description="Pro residues" evidence="8">
    <location>
        <begin position="344"/>
        <end position="364"/>
    </location>
</feature>
<feature type="domain" description="CCHC-type" evidence="9">
    <location>
        <begin position="122"/>
        <end position="138"/>
    </location>
</feature>
<evidence type="ECO:0000256" key="5">
    <source>
        <dbReference type="ARBA" id="ARBA00022833"/>
    </source>
</evidence>
<keyword evidence="3" id="KW-0479">Metal-binding</keyword>
<protein>
    <submittedName>
        <fullName evidence="11">CCHC-type domain-containing protein</fullName>
    </submittedName>
</protein>
<evidence type="ECO:0000256" key="7">
    <source>
        <dbReference type="PROSITE-ProRule" id="PRU00047"/>
    </source>
</evidence>
<dbReference type="PANTHER" id="PTHR13316">
    <property type="entry name" value="ZINC FINGER, CCHC DOMAIN CONTAINING 8"/>
    <property type="match status" value="1"/>
</dbReference>
<dbReference type="InterPro" id="IPR052115">
    <property type="entry name" value="NEXT_complex_subunit_ZCCHC8"/>
</dbReference>
<organism evidence="10">
    <name type="scientific">Puccinia triticina (isolate 1-1 / race 1 (BBBD))</name>
    <name type="common">Brown leaf rust fungus</name>
    <dbReference type="NCBI Taxonomy" id="630390"/>
    <lineage>
        <taxon>Eukaryota</taxon>
        <taxon>Fungi</taxon>
        <taxon>Dikarya</taxon>
        <taxon>Basidiomycota</taxon>
        <taxon>Pucciniomycotina</taxon>
        <taxon>Pucciniomycetes</taxon>
        <taxon>Pucciniales</taxon>
        <taxon>Pucciniaceae</taxon>
        <taxon>Puccinia</taxon>
    </lineage>
</organism>
<proteinExistence type="inferred from homology"/>
<feature type="compositionally biased region" description="Low complexity" evidence="8">
    <location>
        <begin position="443"/>
        <end position="496"/>
    </location>
</feature>
<accession>A0A180H341</accession>
<feature type="region of interest" description="Disordered" evidence="8">
    <location>
        <begin position="157"/>
        <end position="189"/>
    </location>
</feature>
<keyword evidence="6" id="KW-0539">Nucleus</keyword>
<gene>
    <name evidence="10" type="ORF">PTTG_05353</name>
</gene>
<feature type="region of interest" description="Disordered" evidence="8">
    <location>
        <begin position="406"/>
        <end position="523"/>
    </location>
</feature>
<feature type="compositionally biased region" description="Acidic residues" evidence="8">
    <location>
        <begin position="298"/>
        <end position="307"/>
    </location>
</feature>
<evidence type="ECO:0000256" key="6">
    <source>
        <dbReference type="ARBA" id="ARBA00023242"/>
    </source>
</evidence>
<dbReference type="PROSITE" id="PS50158">
    <property type="entry name" value="ZF_CCHC"/>
    <property type="match status" value="1"/>
</dbReference>
<dbReference type="Pfam" id="PF04046">
    <property type="entry name" value="PSP"/>
    <property type="match status" value="1"/>
</dbReference>
<dbReference type="GO" id="GO:0008270">
    <property type="term" value="F:zinc ion binding"/>
    <property type="evidence" value="ECO:0007669"/>
    <property type="project" value="UniProtKB-KW"/>
</dbReference>
<evidence type="ECO:0000256" key="2">
    <source>
        <dbReference type="ARBA" id="ARBA00007497"/>
    </source>
</evidence>
<dbReference type="InterPro" id="IPR006568">
    <property type="entry name" value="PSP_pro-rich"/>
</dbReference>
<dbReference type="AlphaFoldDB" id="A0A180H341"/>
<reference evidence="10" key="2">
    <citation type="submission" date="2016-05" db="EMBL/GenBank/DDBJ databases">
        <title>Comparative analysis highlights variable genome content of wheat rusts and divergence of the mating loci.</title>
        <authorList>
            <person name="Cuomo C.A."/>
            <person name="Bakkeren G."/>
            <person name="Szabo L."/>
            <person name="Khalil H."/>
            <person name="Joly D."/>
            <person name="Goldberg J."/>
            <person name="Young S."/>
            <person name="Zeng Q."/>
            <person name="Fellers J."/>
        </authorList>
    </citation>
    <scope>NUCLEOTIDE SEQUENCE [LARGE SCALE GENOMIC DNA]</scope>
    <source>
        <strain evidence="10">1-1 BBBD Race 1</strain>
    </source>
</reference>
<keyword evidence="5" id="KW-0862">Zinc</keyword>
<dbReference type="PANTHER" id="PTHR13316:SF0">
    <property type="entry name" value="ZINC FINGER CCHC DOMAIN-CONTAINING PROTEIN 8"/>
    <property type="match status" value="1"/>
</dbReference>